<feature type="transmembrane region" description="Helical" evidence="2">
    <location>
        <begin position="141"/>
        <end position="161"/>
    </location>
</feature>
<reference evidence="4" key="1">
    <citation type="submission" date="2011-07" db="EMBL/GenBank/DDBJ databases">
        <authorList>
            <person name="Stanhope M.J."/>
            <person name="Durkin A.S."/>
            <person name="Hostetler J."/>
            <person name="Kim M."/>
            <person name="Radune D."/>
            <person name="Singh I."/>
            <person name="Town C.D."/>
        </authorList>
    </citation>
    <scope>NUCLEOTIDE SEQUENCE [LARGE SCALE GENOMIC DNA]</scope>
    <source>
        <strain evidence="4">HS-6</strain>
    </source>
</reference>
<keyword evidence="2" id="KW-0472">Membrane</keyword>
<dbReference type="PANTHER" id="PTHR30204:SF96">
    <property type="entry name" value="CHROMOSOME-ANCHORING PROTEIN RACA"/>
    <property type="match status" value="1"/>
</dbReference>
<dbReference type="InterPro" id="IPR000551">
    <property type="entry name" value="MerR-type_HTH_dom"/>
</dbReference>
<dbReference type="OrthoDB" id="1894615at2"/>
<dbReference type="RefSeq" id="WP_004227670.1">
    <property type="nucleotide sequence ID" value="NZ_AEUV02000002.1"/>
</dbReference>
<dbReference type="InterPro" id="IPR047057">
    <property type="entry name" value="MerR_fam"/>
</dbReference>
<organism evidence="4 5">
    <name type="scientific">Streptococcus criceti HS-6</name>
    <dbReference type="NCBI Taxonomy" id="873449"/>
    <lineage>
        <taxon>Bacteria</taxon>
        <taxon>Bacillati</taxon>
        <taxon>Bacillota</taxon>
        <taxon>Bacilli</taxon>
        <taxon>Lactobacillales</taxon>
        <taxon>Streptococcaceae</taxon>
        <taxon>Streptococcus</taxon>
    </lineage>
</organism>
<comment type="caution">
    <text evidence="4">The sequence shown here is derived from an EMBL/GenBank/DDBJ whole genome shotgun (WGS) entry which is preliminary data.</text>
</comment>
<protein>
    <submittedName>
        <fullName evidence="4">Transcriptional regulator, MerR family</fullName>
    </submittedName>
</protein>
<dbReference type="eggNOG" id="COG0789">
    <property type="taxonomic scope" value="Bacteria"/>
</dbReference>
<proteinExistence type="predicted"/>
<feature type="domain" description="HTH merR-type" evidence="3">
    <location>
        <begin position="4"/>
        <end position="73"/>
    </location>
</feature>
<dbReference type="SUPFAM" id="SSF46955">
    <property type="entry name" value="Putative DNA-binding domain"/>
    <property type="match status" value="1"/>
</dbReference>
<feature type="transmembrane region" description="Helical" evidence="2">
    <location>
        <begin position="167"/>
        <end position="186"/>
    </location>
</feature>
<name>G5JRC5_STRCG</name>
<keyword evidence="2" id="KW-0812">Transmembrane</keyword>
<dbReference type="InterPro" id="IPR009061">
    <property type="entry name" value="DNA-bd_dom_put_sf"/>
</dbReference>
<accession>G5JRC5</accession>
<dbReference type="SMART" id="SM00422">
    <property type="entry name" value="HTH_MERR"/>
    <property type="match status" value="1"/>
</dbReference>
<dbReference type="GO" id="GO:0003677">
    <property type="term" value="F:DNA binding"/>
    <property type="evidence" value="ECO:0007669"/>
    <property type="project" value="UniProtKB-KW"/>
</dbReference>
<dbReference type="GO" id="GO:0003700">
    <property type="term" value="F:DNA-binding transcription factor activity"/>
    <property type="evidence" value="ECO:0007669"/>
    <property type="project" value="InterPro"/>
</dbReference>
<dbReference type="PRINTS" id="PR00040">
    <property type="entry name" value="HTHMERR"/>
</dbReference>
<evidence type="ECO:0000259" key="3">
    <source>
        <dbReference type="PROSITE" id="PS50937"/>
    </source>
</evidence>
<dbReference type="EMBL" id="AEUV02000002">
    <property type="protein sequence ID" value="EHI74455.1"/>
    <property type="molecule type" value="Genomic_DNA"/>
</dbReference>
<dbReference type="Pfam" id="PF13411">
    <property type="entry name" value="MerR_1"/>
    <property type="match status" value="1"/>
</dbReference>
<dbReference type="Proteomes" id="UP000004322">
    <property type="component" value="Unassembled WGS sequence"/>
</dbReference>
<evidence type="ECO:0000313" key="4">
    <source>
        <dbReference type="EMBL" id="EHI74455.1"/>
    </source>
</evidence>
<dbReference type="CDD" id="cd01106">
    <property type="entry name" value="HTH_TipAL-Mta"/>
    <property type="match status" value="1"/>
</dbReference>
<dbReference type="STRING" id="873449.STRCR_0712"/>
<evidence type="ECO:0000256" key="1">
    <source>
        <dbReference type="ARBA" id="ARBA00023125"/>
    </source>
</evidence>
<dbReference type="PANTHER" id="PTHR30204">
    <property type="entry name" value="REDOX-CYCLING DRUG-SENSING TRANSCRIPTIONAL ACTIVATOR SOXR"/>
    <property type="match status" value="1"/>
</dbReference>
<keyword evidence="2" id="KW-1133">Transmembrane helix</keyword>
<dbReference type="PROSITE" id="PS50937">
    <property type="entry name" value="HTH_MERR_2"/>
    <property type="match status" value="1"/>
</dbReference>
<evidence type="ECO:0000256" key="2">
    <source>
        <dbReference type="SAM" id="Phobius"/>
    </source>
</evidence>
<dbReference type="AlphaFoldDB" id="G5JRC5"/>
<evidence type="ECO:0000313" key="5">
    <source>
        <dbReference type="Proteomes" id="UP000004322"/>
    </source>
</evidence>
<keyword evidence="5" id="KW-1185">Reference proteome</keyword>
<dbReference type="Gene3D" id="1.10.1660.10">
    <property type="match status" value="1"/>
</dbReference>
<sequence length="241" mass="27825">MSQTYSTGELAKLVGVSVRTVQYYDQRGILKPSQLTEGGRRIYTEHDAERLKLIYFLREMDFSIEDIKKVLAEDNVSQILQMLLNDRITELKAEISDRQGKLDTAVNLLDRLKKQGNQSLKSLSGLSLTLKNQKHWRRLQWQLGGSLMLMMVVTIACASFIDGSHYEWTILLALPVVFFIVTGLIYRYYRRVVYLCPNCHQIFNVSLKAFVFASHTPRTRKLICPHCQQKSFCLELAKEVD</sequence>
<keyword evidence="1" id="KW-0238">DNA-binding</keyword>
<gene>
    <name evidence="4" type="ORF">STRCR_0712</name>
</gene>